<dbReference type="PROSITE" id="PS50995">
    <property type="entry name" value="HTH_MARR_2"/>
    <property type="match status" value="1"/>
</dbReference>
<dbReference type="EMBL" id="CP062941">
    <property type="protein sequence ID" value="QOL48171.1"/>
    <property type="molecule type" value="Genomic_DNA"/>
</dbReference>
<dbReference type="InterPro" id="IPR039422">
    <property type="entry name" value="MarR/SlyA-like"/>
</dbReference>
<sequence>MTTSKKLSAASPAASAAAKPMGLAYLVGRLDHVLNQRLRDSLAPAGLSVPQYTALSVFRAHGSLSNAQLATRTMISPQSANEMVKQMEAKGWIARTPDPAHGRIIQISLTASGEAVLGECDAKVAEVERTMFPELDEAGRVEMLGQLRGAVRALSMQGI</sequence>
<dbReference type="RefSeq" id="WP_193685217.1">
    <property type="nucleotide sequence ID" value="NZ_CP062941.1"/>
</dbReference>
<dbReference type="Gene3D" id="1.10.10.10">
    <property type="entry name" value="Winged helix-like DNA-binding domain superfamily/Winged helix DNA-binding domain"/>
    <property type="match status" value="1"/>
</dbReference>
<accession>A0A7L9TZG5</accession>
<dbReference type="Pfam" id="PF12802">
    <property type="entry name" value="MarR_2"/>
    <property type="match status" value="1"/>
</dbReference>
<feature type="domain" description="HTH marR-type" evidence="1">
    <location>
        <begin position="20"/>
        <end position="153"/>
    </location>
</feature>
<dbReference type="InterPro" id="IPR036388">
    <property type="entry name" value="WH-like_DNA-bd_sf"/>
</dbReference>
<dbReference type="GO" id="GO:0006950">
    <property type="term" value="P:response to stress"/>
    <property type="evidence" value="ECO:0007669"/>
    <property type="project" value="TreeGrafter"/>
</dbReference>
<gene>
    <name evidence="2" type="ORF">LPB04_14330</name>
</gene>
<dbReference type="PANTHER" id="PTHR33164">
    <property type="entry name" value="TRANSCRIPTIONAL REGULATOR, MARR FAMILY"/>
    <property type="match status" value="1"/>
</dbReference>
<evidence type="ECO:0000259" key="1">
    <source>
        <dbReference type="PROSITE" id="PS50995"/>
    </source>
</evidence>
<organism evidence="2 3">
    <name type="scientific">Massilia litorea</name>
    <dbReference type="NCBI Taxonomy" id="2769491"/>
    <lineage>
        <taxon>Bacteria</taxon>
        <taxon>Pseudomonadati</taxon>
        <taxon>Pseudomonadota</taxon>
        <taxon>Betaproteobacteria</taxon>
        <taxon>Burkholderiales</taxon>
        <taxon>Oxalobacteraceae</taxon>
        <taxon>Telluria group</taxon>
        <taxon>Massilia</taxon>
    </lineage>
</organism>
<dbReference type="PANTHER" id="PTHR33164:SF43">
    <property type="entry name" value="HTH-TYPE TRANSCRIPTIONAL REPRESSOR YETL"/>
    <property type="match status" value="1"/>
</dbReference>
<evidence type="ECO:0000313" key="2">
    <source>
        <dbReference type="EMBL" id="QOL48171.1"/>
    </source>
</evidence>
<name>A0A7L9TZG5_9BURK</name>
<dbReference type="SUPFAM" id="SSF46785">
    <property type="entry name" value="Winged helix' DNA-binding domain"/>
    <property type="match status" value="1"/>
</dbReference>
<proteinExistence type="predicted"/>
<reference evidence="2 3" key="1">
    <citation type="submission" date="2020-10" db="EMBL/GenBank/DDBJ databases">
        <title>Genome sequencing of Massilia sp. LPB0304.</title>
        <authorList>
            <person name="Kim J."/>
        </authorList>
    </citation>
    <scope>NUCLEOTIDE SEQUENCE [LARGE SCALE GENOMIC DNA]</scope>
    <source>
        <strain evidence="2 3">LPB0304</strain>
    </source>
</reference>
<protein>
    <submittedName>
        <fullName evidence="2">MarR family transcriptional regulator</fullName>
    </submittedName>
</protein>
<dbReference type="InterPro" id="IPR000835">
    <property type="entry name" value="HTH_MarR-typ"/>
</dbReference>
<keyword evidence="3" id="KW-1185">Reference proteome</keyword>
<dbReference type="SMART" id="SM00347">
    <property type="entry name" value="HTH_MARR"/>
    <property type="match status" value="1"/>
</dbReference>
<dbReference type="GO" id="GO:0003700">
    <property type="term" value="F:DNA-binding transcription factor activity"/>
    <property type="evidence" value="ECO:0007669"/>
    <property type="project" value="InterPro"/>
</dbReference>
<dbReference type="KEGG" id="mlir:LPB04_14330"/>
<evidence type="ECO:0000313" key="3">
    <source>
        <dbReference type="Proteomes" id="UP000593875"/>
    </source>
</evidence>
<dbReference type="Proteomes" id="UP000593875">
    <property type="component" value="Chromosome"/>
</dbReference>
<dbReference type="InterPro" id="IPR036390">
    <property type="entry name" value="WH_DNA-bd_sf"/>
</dbReference>
<dbReference type="AlphaFoldDB" id="A0A7L9TZG5"/>